<name>A0ACB7UN61_DIOAL</name>
<organism evidence="1 2">
    <name type="scientific">Dioscorea alata</name>
    <name type="common">Purple yam</name>
    <dbReference type="NCBI Taxonomy" id="55571"/>
    <lineage>
        <taxon>Eukaryota</taxon>
        <taxon>Viridiplantae</taxon>
        <taxon>Streptophyta</taxon>
        <taxon>Embryophyta</taxon>
        <taxon>Tracheophyta</taxon>
        <taxon>Spermatophyta</taxon>
        <taxon>Magnoliopsida</taxon>
        <taxon>Liliopsida</taxon>
        <taxon>Dioscoreales</taxon>
        <taxon>Dioscoreaceae</taxon>
        <taxon>Dioscorea</taxon>
    </lineage>
</organism>
<gene>
    <name evidence="1" type="ORF">IHE45_15G096000</name>
</gene>
<sequence>MASASSAACAEGSCTDGPVLSLLSKRLRNLRKKYNRIVQMEEAQAQGKPLNKEQEEVVRSKTAVAALIDEYERLRQPLSAALQEEISRFSTPSPPPPLPKDDDEDDSAVDDLVKLLYFASLFDVKPQSEFAATMLTRTHERGCCLTYDYVTDDASTDLLGERDLDAISALGALLTSRPSSSGVSHRDALRGCVRHARLWLQSSDEAIHPGSFDTYTVLREKLNKIMASDYYTATPEMKAPVDVAAAVEKYTSACQVQVSETSVVPSPDEQVEGAPEGDQHKVHGACKKIPFKMPTPCTNPGMDDDEHENHGGSQSNPDLPTHVEDHLILDEVDTPEDITNEQDQQKLEPDTEEQQYQMTDEIKDQQQYTARRPYLNQRGGGRGGGRRGYSNPRGGGRGGRGGGGYPNGRNHYDSGYGYQARNYPNPRGRGGGGRAGGTATYGAANHLGHSPRNVELNAVS</sequence>
<evidence type="ECO:0000313" key="2">
    <source>
        <dbReference type="Proteomes" id="UP000827976"/>
    </source>
</evidence>
<protein>
    <submittedName>
        <fullName evidence="1">Uncharacterized protein</fullName>
    </submittedName>
</protein>
<accession>A0ACB7UN61</accession>
<dbReference type="EMBL" id="CM037025">
    <property type="protein sequence ID" value="KAH7661926.1"/>
    <property type="molecule type" value="Genomic_DNA"/>
</dbReference>
<keyword evidence="2" id="KW-1185">Reference proteome</keyword>
<dbReference type="Proteomes" id="UP000827976">
    <property type="component" value="Chromosome 15"/>
</dbReference>
<reference evidence="2" key="1">
    <citation type="journal article" date="2022" name="Nat. Commun.">
        <title>Chromosome evolution and the genetic basis of agronomically important traits in greater yam.</title>
        <authorList>
            <person name="Bredeson J.V."/>
            <person name="Lyons J.B."/>
            <person name="Oniyinde I.O."/>
            <person name="Okereke N.R."/>
            <person name="Kolade O."/>
            <person name="Nnabue I."/>
            <person name="Nwadili C.O."/>
            <person name="Hribova E."/>
            <person name="Parker M."/>
            <person name="Nwogha J."/>
            <person name="Shu S."/>
            <person name="Carlson J."/>
            <person name="Kariba R."/>
            <person name="Muthemba S."/>
            <person name="Knop K."/>
            <person name="Barton G.J."/>
            <person name="Sherwood A.V."/>
            <person name="Lopez-Montes A."/>
            <person name="Asiedu R."/>
            <person name="Jamnadass R."/>
            <person name="Muchugi A."/>
            <person name="Goodstein D."/>
            <person name="Egesi C.N."/>
            <person name="Featherston J."/>
            <person name="Asfaw A."/>
            <person name="Simpson G.G."/>
            <person name="Dolezel J."/>
            <person name="Hendre P.S."/>
            <person name="Van Deynze A."/>
            <person name="Kumar P.L."/>
            <person name="Obidiegwu J.E."/>
            <person name="Bhattacharjee R."/>
            <person name="Rokhsar D.S."/>
        </authorList>
    </citation>
    <scope>NUCLEOTIDE SEQUENCE [LARGE SCALE GENOMIC DNA]</scope>
    <source>
        <strain evidence="2">cv. TDa95/00328</strain>
    </source>
</reference>
<comment type="caution">
    <text evidence="1">The sequence shown here is derived from an EMBL/GenBank/DDBJ whole genome shotgun (WGS) entry which is preliminary data.</text>
</comment>
<proteinExistence type="predicted"/>
<evidence type="ECO:0000313" key="1">
    <source>
        <dbReference type="EMBL" id="KAH7661926.1"/>
    </source>
</evidence>